<dbReference type="GO" id="GO:0005507">
    <property type="term" value="F:copper ion binding"/>
    <property type="evidence" value="ECO:0007669"/>
    <property type="project" value="InterPro"/>
</dbReference>
<feature type="transmembrane region" description="Helical" evidence="9">
    <location>
        <begin position="339"/>
        <end position="359"/>
    </location>
</feature>
<evidence type="ECO:0000256" key="4">
    <source>
        <dbReference type="ARBA" id="ARBA00022723"/>
    </source>
</evidence>
<keyword evidence="2" id="KW-1003">Cell membrane</keyword>
<feature type="transmembrane region" description="Helical" evidence="9">
    <location>
        <begin position="423"/>
        <end position="441"/>
    </location>
</feature>
<comment type="subcellular location">
    <subcellularLocation>
        <location evidence="1">Cell membrane</location>
        <topology evidence="1">Multi-pass membrane protein</topology>
    </subcellularLocation>
</comment>
<evidence type="ECO:0000313" key="13">
    <source>
        <dbReference type="Proteomes" id="UP000000758"/>
    </source>
</evidence>
<evidence type="ECO:0000256" key="7">
    <source>
        <dbReference type="ARBA" id="ARBA00023008"/>
    </source>
</evidence>
<feature type="domain" description="Copper resistance protein D" evidence="11">
    <location>
        <begin position="332"/>
        <end position="436"/>
    </location>
</feature>
<keyword evidence="5" id="KW-0732">Signal</keyword>
<dbReference type="Pfam" id="PF05425">
    <property type="entry name" value="CopD"/>
    <property type="match status" value="1"/>
</dbReference>
<dbReference type="InterPro" id="IPR032694">
    <property type="entry name" value="CopC/D"/>
</dbReference>
<keyword evidence="7" id="KW-0186">Copper</keyword>
<keyword evidence="8 9" id="KW-0472">Membrane</keyword>
<feature type="transmembrane region" description="Helical" evidence="9">
    <location>
        <begin position="233"/>
        <end position="250"/>
    </location>
</feature>
<feature type="transmembrane region" description="Helical" evidence="9">
    <location>
        <begin position="894"/>
        <end position="911"/>
    </location>
</feature>
<keyword evidence="6 9" id="KW-1133">Transmembrane helix</keyword>
<dbReference type="Pfam" id="PF24684">
    <property type="entry name" value="Vgb_lyase"/>
    <property type="match status" value="1"/>
</dbReference>
<dbReference type="InterPro" id="IPR014756">
    <property type="entry name" value="Ig_E-set"/>
</dbReference>
<name>A0RYJ1_CENSY</name>
<dbReference type="InterPro" id="IPR014755">
    <property type="entry name" value="Cu-Rt/internalin_Ig-like"/>
</dbReference>
<feature type="transmembrane region" description="Helical" evidence="9">
    <location>
        <begin position="300"/>
        <end position="318"/>
    </location>
</feature>
<gene>
    <name evidence="12" type="ordered locus">CENSYa_1798</name>
</gene>
<feature type="transmembrane region" description="Helical" evidence="9">
    <location>
        <begin position="262"/>
        <end position="280"/>
    </location>
</feature>
<evidence type="ECO:0000256" key="5">
    <source>
        <dbReference type="ARBA" id="ARBA00022729"/>
    </source>
</evidence>
<evidence type="ECO:0000256" key="8">
    <source>
        <dbReference type="ARBA" id="ARBA00023136"/>
    </source>
</evidence>
<evidence type="ECO:0000256" key="9">
    <source>
        <dbReference type="SAM" id="Phobius"/>
    </source>
</evidence>
<dbReference type="InterPro" id="IPR007348">
    <property type="entry name" value="CopC_dom"/>
</dbReference>
<feature type="transmembrane region" description="Helical" evidence="9">
    <location>
        <begin position="191"/>
        <end position="213"/>
    </location>
</feature>
<protein>
    <submittedName>
        <fullName evidence="12">Streptogramin lyase</fullName>
    </submittedName>
</protein>
<evidence type="ECO:0000313" key="12">
    <source>
        <dbReference type="EMBL" id="ABK78408.1"/>
    </source>
</evidence>
<dbReference type="GO" id="GO:0005886">
    <property type="term" value="C:plasma membrane"/>
    <property type="evidence" value="ECO:0007669"/>
    <property type="project" value="UniProtKB-SubCell"/>
</dbReference>
<feature type="transmembrane region" description="Helical" evidence="9">
    <location>
        <begin position="371"/>
        <end position="391"/>
    </location>
</feature>
<dbReference type="EnsemblBacteria" id="ABK78408">
    <property type="protein sequence ID" value="ABK78408"/>
    <property type="gene ID" value="CENSYa_1798"/>
</dbReference>
<dbReference type="GO" id="GO:0046688">
    <property type="term" value="P:response to copper ion"/>
    <property type="evidence" value="ECO:0007669"/>
    <property type="project" value="InterPro"/>
</dbReference>
<dbReference type="KEGG" id="csy:CENSYa_1798"/>
<dbReference type="InterPro" id="IPR015943">
    <property type="entry name" value="WD40/YVTN_repeat-like_dom_sf"/>
</dbReference>
<dbReference type="InterPro" id="IPR008457">
    <property type="entry name" value="Cu-R_CopD_dom"/>
</dbReference>
<dbReference type="EMBL" id="DP000238">
    <property type="protein sequence ID" value="ABK78408.1"/>
    <property type="molecule type" value="Genomic_DNA"/>
</dbReference>
<dbReference type="AlphaFoldDB" id="A0RYJ1"/>
<evidence type="ECO:0000256" key="2">
    <source>
        <dbReference type="ARBA" id="ARBA00022475"/>
    </source>
</evidence>
<proteinExistence type="predicted"/>
<keyword evidence="4" id="KW-0479">Metal-binding</keyword>
<dbReference type="PANTHER" id="PTHR34820">
    <property type="entry name" value="INNER MEMBRANE PROTEIN YEBZ"/>
    <property type="match status" value="1"/>
</dbReference>
<dbReference type="Proteomes" id="UP000000758">
    <property type="component" value="Chromosome"/>
</dbReference>
<reference evidence="12 13" key="1">
    <citation type="journal article" date="2006" name="Proc. Natl. Acad. Sci. U.S.A.">
        <title>Genomic analysis of the uncultivated marine crenarchaeote Cenarchaeum symbiosum.</title>
        <authorList>
            <person name="Hallam S.J."/>
            <person name="Konstantinidis K.T."/>
            <person name="Putnam N."/>
            <person name="Schleper C."/>
            <person name="Watanabe Y."/>
            <person name="Sugahara J."/>
            <person name="Preston C."/>
            <person name="de la Torre J."/>
            <person name="Richardson P.M."/>
            <person name="DeLong E.F."/>
        </authorList>
    </citation>
    <scope>NUCLEOTIDE SEQUENCE [LARGE SCALE GENOMIC DNA]</scope>
    <source>
        <strain evidence="13">A</strain>
    </source>
</reference>
<keyword evidence="12" id="KW-0456">Lyase</keyword>
<evidence type="ECO:0000259" key="11">
    <source>
        <dbReference type="Pfam" id="PF05425"/>
    </source>
</evidence>
<dbReference type="STRING" id="414004.CENSYa_1798"/>
<keyword evidence="3 9" id="KW-0812">Transmembrane</keyword>
<accession>A0RYJ1</accession>
<dbReference type="GO" id="GO:0006825">
    <property type="term" value="P:copper ion transport"/>
    <property type="evidence" value="ECO:0007669"/>
    <property type="project" value="InterPro"/>
</dbReference>
<organism evidence="12 13">
    <name type="scientific">Cenarchaeum symbiosum (strain A)</name>
    <dbReference type="NCBI Taxonomy" id="414004"/>
    <lineage>
        <taxon>Archaea</taxon>
        <taxon>Nitrososphaerota</taxon>
        <taxon>Candidatus Cenarchaeales</taxon>
        <taxon>Candidatus Cenarchaeaceae</taxon>
        <taxon>Candidatus Cenarchaeum</taxon>
    </lineage>
</organism>
<dbReference type="Pfam" id="PF04234">
    <property type="entry name" value="CopC"/>
    <property type="match status" value="1"/>
</dbReference>
<feature type="transmembrane region" description="Helical" evidence="9">
    <location>
        <begin position="151"/>
        <end position="170"/>
    </location>
</feature>
<evidence type="ECO:0000256" key="1">
    <source>
        <dbReference type="ARBA" id="ARBA00004651"/>
    </source>
</evidence>
<dbReference type="GO" id="GO:0042597">
    <property type="term" value="C:periplasmic space"/>
    <property type="evidence" value="ECO:0007669"/>
    <property type="project" value="InterPro"/>
</dbReference>
<evidence type="ECO:0000256" key="6">
    <source>
        <dbReference type="ARBA" id="ARBA00022989"/>
    </source>
</evidence>
<dbReference type="HOGENOM" id="CLU_302009_0_0_2"/>
<evidence type="ECO:0000259" key="10">
    <source>
        <dbReference type="Pfam" id="PF04234"/>
    </source>
</evidence>
<dbReference type="Gene3D" id="2.130.10.10">
    <property type="entry name" value="YVTN repeat-like/Quinoprotein amine dehydrogenase"/>
    <property type="match status" value="2"/>
</dbReference>
<dbReference type="SUPFAM" id="SSF63829">
    <property type="entry name" value="Calcium-dependent phosphotriesterase"/>
    <property type="match status" value="1"/>
</dbReference>
<feature type="domain" description="CopC" evidence="10">
    <location>
        <begin position="25"/>
        <end position="120"/>
    </location>
</feature>
<evidence type="ECO:0000256" key="3">
    <source>
        <dbReference type="ARBA" id="ARBA00022692"/>
    </source>
</evidence>
<sequence length="927" mass="99666">MIRMIKILAVLALISAAMVLPASAHPFTDETIPPQFSSAPVGTSEVVVSYSESVEISFSELRVFDSIGEQVDNGDTSYFEGDNSLVVTTGPLQEGVYTVTSKVLSRVDGHLVDYAFVFGVGDVQIDRSAVEGATPTDLIFFPEAGARFPGLVGQTVVLGAAIASLFVWGTQRKDLIGEELGRFEKAFHGKFMTLVGAGLVAVFASNILMLTVQTLRLEASAFDALQTSFGMTWSIRMGITVALLGVWFAMERAGRLSPRGQAPLLVLALLLIATTTMMGHGTASGQPSAMALDYVHNLVSSAWIGGIIFLAFALLPALRGLGDRAREGLSLAAMPRFSIMFIIAIGIVIITGPVLMWLLEDDLGMIAGSTYGRLIVIKILLASAMIGIGWYHQFSIQKKAEKAIKSGAPDVNRKLGRSLRAEVILGVALLGVVALLTNGTLPEGEVQTAEAQEVAYGLSTREFSGDARFDVEIYPFAPGVNTITVLATGTAGDPIADLDTVKVKVGNPSRNIVPVIIPMEAAGESSVFQGEATFGFSGDWQVEVEAKRTESANEGVTMDLLVKPRLENLRAEIVEYELPEAGAPLYPLYDGAGNIWISDSSGPQLWRFSIADEEFTKYEFEGESSITLEADRGRVWFTDVPAGRIGYVDMQTGESEIVELPPLEPADAGSFPIAIDADADGNLWISIANKNVLLRYDPETGEFDVHELPTENSGPFAVAVDDSGRVWFSQQTVGQIGYIDPESGEITEIAPPEPLSTPETITIGADGTLWIAEHQEGGGITRYDPVLGTFEKISAPDPAAFPNSAVFDRYRNVWFALHTVDKIAAYDPQRGGVIEVPVPTAQSWAQFTTSDDKKNVWFVEQKPSKLATIKLTEVPAPAAAPQQEDVRGARYTEVASPLIALGIIAVSLFFVKGVKDKRRINGLVYGE</sequence>
<dbReference type="GO" id="GO:0016829">
    <property type="term" value="F:lyase activity"/>
    <property type="evidence" value="ECO:0007669"/>
    <property type="project" value="UniProtKB-KW"/>
</dbReference>
<dbReference type="PATRIC" id="fig|414004.10.peg.1640"/>
<keyword evidence="13" id="KW-1185">Reference proteome</keyword>
<dbReference type="SUPFAM" id="SSF81296">
    <property type="entry name" value="E set domains"/>
    <property type="match status" value="1"/>
</dbReference>
<dbReference type="PANTHER" id="PTHR34820:SF4">
    <property type="entry name" value="INNER MEMBRANE PROTEIN YEBZ"/>
    <property type="match status" value="1"/>
</dbReference>
<dbReference type="Gene3D" id="2.60.40.1220">
    <property type="match status" value="1"/>
</dbReference>